<evidence type="ECO:0000256" key="16">
    <source>
        <dbReference type="ARBA" id="ARBA00022989"/>
    </source>
</evidence>
<evidence type="ECO:0000259" key="30">
    <source>
        <dbReference type="PROSITE" id="PS51387"/>
    </source>
</evidence>
<evidence type="ECO:0000256" key="23">
    <source>
        <dbReference type="ARBA" id="ARBA00023221"/>
    </source>
</evidence>
<feature type="transmembrane region" description="Helical" evidence="29">
    <location>
        <begin position="12"/>
        <end position="33"/>
    </location>
</feature>
<keyword evidence="19" id="KW-0443">Lipid metabolism</keyword>
<evidence type="ECO:0000256" key="24">
    <source>
        <dbReference type="ARBA" id="ARBA00051033"/>
    </source>
</evidence>
<evidence type="ECO:0000256" key="7">
    <source>
        <dbReference type="ARBA" id="ARBA00019086"/>
    </source>
</evidence>
<keyword evidence="14" id="KW-0274">FAD</keyword>
<dbReference type="SUPFAM" id="SSF56176">
    <property type="entry name" value="FAD-binding/transporter-associated domain-like"/>
    <property type="match status" value="1"/>
</dbReference>
<evidence type="ECO:0000256" key="28">
    <source>
        <dbReference type="ARBA" id="ARBA00080612"/>
    </source>
</evidence>
<evidence type="ECO:0000256" key="25">
    <source>
        <dbReference type="ARBA" id="ARBA00052927"/>
    </source>
</evidence>
<keyword evidence="10" id="KW-0285">Flavoprotein</keyword>
<proteinExistence type="predicted"/>
<evidence type="ECO:0000256" key="27">
    <source>
        <dbReference type="ARBA" id="ARBA00078485"/>
    </source>
</evidence>
<keyword evidence="21" id="KW-0576">Peroxisome</keyword>
<dbReference type="InterPro" id="IPR040165">
    <property type="entry name" value="Diminuto-like"/>
</dbReference>
<evidence type="ECO:0000256" key="22">
    <source>
        <dbReference type="ARBA" id="ARBA00023166"/>
    </source>
</evidence>
<dbReference type="PANTHER" id="PTHR10801:SF0">
    <property type="entry name" value="DELTA(24)-STEROL REDUCTASE"/>
    <property type="match status" value="1"/>
</dbReference>
<name>A0A9N9TTX9_PHYSR</name>
<gene>
    <name evidence="31" type="ORF">PHYEVI_LOCUS9025</name>
</gene>
<keyword evidence="12" id="KW-0732">Signal</keyword>
<evidence type="ECO:0000256" key="4">
    <source>
        <dbReference type="ARBA" id="ARBA00004389"/>
    </source>
</evidence>
<comment type="subunit">
    <text evidence="5">Homodimer.</text>
</comment>
<sequence length="497" mass="58052">MGCMEYVLVNYRWLFVCFFLLPISLFYDLWMYFRNWVVFRLSSAPSKHYKKVKYVQEQIVEWNNKGRKTKMCSARPGWQTVSFRRPVYKQHMTNIDVNLVDILEIDTEKGVVRLEPLVSMGQLTATLNPLGWTIPVLPEIDDLTVGGLVMGQGIESSSHVHGLFQNTCVSYELVLSDGAIVRCSAKNEPDLFYSIPWSYGTLGILTAVEIRIVPAKKYVKLSYEPVWGLDNIVQKFTECSGDASNEFVEMILFSQHEAVMMTGVQTNSPEHSKINSIDRWYKPWFFKYVQEKLRNNTITEEYIPLRAYYHRHTRSIFWELQDIIPFGNNAVFRALLGWLIPPKISLLKLTQTKAIKELYERSHVFQDVLVPVGEMEKSLRRFHELVDVYPVWLCPFLLPDRPGMVRPRENRSEMFVDIGLYGTPRVDGFDPKETARKIEQHVIDSNGFQMLYADIYMTREEFRTMFDHGLYDKLRSELRCEDAFPEVYDKVSRAARD</sequence>
<dbReference type="InterPro" id="IPR016169">
    <property type="entry name" value="FAD-bd_PCMH_sub2"/>
</dbReference>
<dbReference type="OrthoDB" id="415825at2759"/>
<keyword evidence="20 29" id="KW-0472">Membrane</keyword>
<comment type="catalytic activity">
    <reaction evidence="25">
        <text>5alpha-cholest-8-en-3beta-ol + NADP(+) = zymosterol + NADPH + H(+)</text>
        <dbReference type="Rhea" id="RHEA:36399"/>
        <dbReference type="ChEBI" id="CHEBI:15378"/>
        <dbReference type="ChEBI" id="CHEBI:16608"/>
        <dbReference type="ChEBI" id="CHEBI:18252"/>
        <dbReference type="ChEBI" id="CHEBI:57783"/>
        <dbReference type="ChEBI" id="CHEBI:58349"/>
        <dbReference type="EC" id="1.3.1.72"/>
    </reaction>
    <physiologicalReaction direction="right-to-left" evidence="25">
        <dbReference type="Rhea" id="RHEA:36401"/>
    </physiologicalReaction>
</comment>
<keyword evidence="8" id="KW-0444">Lipid biosynthesis</keyword>
<evidence type="ECO:0000256" key="9">
    <source>
        <dbReference type="ARBA" id="ARBA00022548"/>
    </source>
</evidence>
<evidence type="ECO:0000256" key="14">
    <source>
        <dbReference type="ARBA" id="ARBA00022827"/>
    </source>
</evidence>
<dbReference type="PROSITE" id="PS51387">
    <property type="entry name" value="FAD_PCMH"/>
    <property type="match status" value="1"/>
</dbReference>
<dbReference type="GO" id="GO:0008203">
    <property type="term" value="P:cholesterol metabolic process"/>
    <property type="evidence" value="ECO:0007669"/>
    <property type="project" value="UniProtKB-KW"/>
</dbReference>
<keyword evidence="18" id="KW-0333">Golgi apparatus</keyword>
<dbReference type="Pfam" id="PF01565">
    <property type="entry name" value="FAD_binding_4"/>
    <property type="match status" value="1"/>
</dbReference>
<dbReference type="FunFam" id="3.30.465.10:FF:000032">
    <property type="entry name" value="Delta(24)-sterol reductase"/>
    <property type="match status" value="1"/>
</dbReference>
<evidence type="ECO:0000256" key="19">
    <source>
        <dbReference type="ARBA" id="ARBA00023098"/>
    </source>
</evidence>
<comment type="function">
    <text evidence="26">Catalyzes the reduction of the delta-24 double bond of sterol intermediates during cholesterol biosynthesis. In addition to its cholesterol-synthesizing activity, can protect cells from oxidative stress by reducing caspase 3 activity during apoptosis induced by oxidative stress. Also protects against amyloid-beta peptide-induced apoptosis.</text>
</comment>
<dbReference type="GO" id="GO:0071949">
    <property type="term" value="F:FAD binding"/>
    <property type="evidence" value="ECO:0007669"/>
    <property type="project" value="InterPro"/>
</dbReference>
<evidence type="ECO:0000256" key="17">
    <source>
        <dbReference type="ARBA" id="ARBA00023002"/>
    </source>
</evidence>
<keyword evidence="11 29" id="KW-0812">Transmembrane</keyword>
<dbReference type="Gene3D" id="3.30.465.10">
    <property type="match status" value="1"/>
</dbReference>
<dbReference type="GO" id="GO:0000139">
    <property type="term" value="C:Golgi membrane"/>
    <property type="evidence" value="ECO:0007669"/>
    <property type="project" value="UniProtKB-SubCell"/>
</dbReference>
<evidence type="ECO:0000256" key="11">
    <source>
        <dbReference type="ARBA" id="ARBA00022692"/>
    </source>
</evidence>
<evidence type="ECO:0000256" key="13">
    <source>
        <dbReference type="ARBA" id="ARBA00022824"/>
    </source>
</evidence>
<keyword evidence="16 29" id="KW-1133">Transmembrane helix</keyword>
<evidence type="ECO:0000256" key="15">
    <source>
        <dbReference type="ARBA" id="ARBA00022857"/>
    </source>
</evidence>
<evidence type="ECO:0000256" key="1">
    <source>
        <dbReference type="ARBA" id="ARBA00001974"/>
    </source>
</evidence>
<feature type="domain" description="FAD-binding PCMH-type" evidence="30">
    <location>
        <begin position="41"/>
        <end position="215"/>
    </location>
</feature>
<evidence type="ECO:0000256" key="18">
    <source>
        <dbReference type="ARBA" id="ARBA00023034"/>
    </source>
</evidence>
<evidence type="ECO:0000256" key="2">
    <source>
        <dbReference type="ARBA" id="ARBA00004194"/>
    </source>
</evidence>
<keyword evidence="17" id="KW-0560">Oxidoreductase</keyword>
<organism evidence="31 32">
    <name type="scientific">Phyllotreta striolata</name>
    <name type="common">Striped flea beetle</name>
    <name type="synonym">Crioceris striolata</name>
    <dbReference type="NCBI Taxonomy" id="444603"/>
    <lineage>
        <taxon>Eukaryota</taxon>
        <taxon>Metazoa</taxon>
        <taxon>Ecdysozoa</taxon>
        <taxon>Arthropoda</taxon>
        <taxon>Hexapoda</taxon>
        <taxon>Insecta</taxon>
        <taxon>Pterygota</taxon>
        <taxon>Neoptera</taxon>
        <taxon>Endopterygota</taxon>
        <taxon>Coleoptera</taxon>
        <taxon>Polyphaga</taxon>
        <taxon>Cucujiformia</taxon>
        <taxon>Chrysomeloidea</taxon>
        <taxon>Chrysomelidae</taxon>
        <taxon>Galerucinae</taxon>
        <taxon>Alticini</taxon>
        <taxon>Phyllotreta</taxon>
    </lineage>
</organism>
<keyword evidence="9" id="KW-0153">Cholesterol metabolism</keyword>
<keyword evidence="23" id="KW-0753">Steroid metabolism</keyword>
<protein>
    <recommendedName>
        <fullName evidence="7">Delta(24)-sterol reductase</fullName>
        <ecNumber evidence="6">1.3.1.72</ecNumber>
    </recommendedName>
    <alternativeName>
        <fullName evidence="27">24-dehydrocholesterol reductase</fullName>
    </alternativeName>
    <alternativeName>
        <fullName evidence="28">3-beta-hydroxysterol Delta-24-reductase</fullName>
    </alternativeName>
</protein>
<comment type="subcellular location">
    <subcellularLocation>
        <location evidence="4">Endoplasmic reticulum membrane</location>
        <topology evidence="4">Single-pass membrane protein</topology>
    </subcellularLocation>
    <subcellularLocation>
        <location evidence="2">Golgi apparatus membrane</location>
        <topology evidence="2">Single-pass membrane protein</topology>
    </subcellularLocation>
    <subcellularLocation>
        <location evidence="3">Peroxisome</location>
    </subcellularLocation>
</comment>
<evidence type="ECO:0000256" key="21">
    <source>
        <dbReference type="ARBA" id="ARBA00023140"/>
    </source>
</evidence>
<evidence type="ECO:0000256" key="20">
    <source>
        <dbReference type="ARBA" id="ARBA00023136"/>
    </source>
</evidence>
<evidence type="ECO:0000256" key="10">
    <source>
        <dbReference type="ARBA" id="ARBA00022630"/>
    </source>
</evidence>
<evidence type="ECO:0000313" key="31">
    <source>
        <dbReference type="EMBL" id="CAG9862719.1"/>
    </source>
</evidence>
<dbReference type="Proteomes" id="UP001153712">
    <property type="component" value="Chromosome 6"/>
</dbReference>
<keyword evidence="32" id="KW-1185">Reference proteome</keyword>
<keyword evidence="13" id="KW-0256">Endoplasmic reticulum</keyword>
<evidence type="ECO:0000256" key="12">
    <source>
        <dbReference type="ARBA" id="ARBA00022729"/>
    </source>
</evidence>
<dbReference type="GO" id="GO:0000246">
    <property type="term" value="F:Delta24(24-1) sterol reductase activity"/>
    <property type="evidence" value="ECO:0007669"/>
    <property type="project" value="TreeGrafter"/>
</dbReference>
<evidence type="ECO:0000256" key="29">
    <source>
        <dbReference type="SAM" id="Phobius"/>
    </source>
</evidence>
<dbReference type="GO" id="GO:0005777">
    <property type="term" value="C:peroxisome"/>
    <property type="evidence" value="ECO:0007669"/>
    <property type="project" value="UniProtKB-SubCell"/>
</dbReference>
<dbReference type="PANTHER" id="PTHR10801">
    <property type="entry name" value="24-DEHYDROCHOLESTEROL REDUCTASE"/>
    <property type="match status" value="1"/>
</dbReference>
<dbReference type="InterPro" id="IPR036318">
    <property type="entry name" value="FAD-bd_PCMH-like_sf"/>
</dbReference>
<dbReference type="EC" id="1.3.1.72" evidence="6"/>
<keyword evidence="15" id="KW-0521">NADP</keyword>
<evidence type="ECO:0000313" key="32">
    <source>
        <dbReference type="Proteomes" id="UP001153712"/>
    </source>
</evidence>
<dbReference type="InterPro" id="IPR016166">
    <property type="entry name" value="FAD-bd_PCMH"/>
</dbReference>
<keyword evidence="22" id="KW-1207">Sterol metabolism</keyword>
<evidence type="ECO:0000256" key="5">
    <source>
        <dbReference type="ARBA" id="ARBA00011738"/>
    </source>
</evidence>
<dbReference type="GO" id="GO:0050614">
    <property type="term" value="F:Delta24-sterol reductase activity"/>
    <property type="evidence" value="ECO:0007669"/>
    <property type="project" value="UniProtKB-EC"/>
</dbReference>
<comment type="catalytic activity">
    <reaction evidence="24">
        <text>lanosterol + NADPH + H(+) = 24,25-dihydrolanosterol + NADP(+)</text>
        <dbReference type="Rhea" id="RHEA:33919"/>
        <dbReference type="ChEBI" id="CHEBI:15378"/>
        <dbReference type="ChEBI" id="CHEBI:16521"/>
        <dbReference type="ChEBI" id="CHEBI:28113"/>
        <dbReference type="ChEBI" id="CHEBI:57783"/>
        <dbReference type="ChEBI" id="CHEBI:58349"/>
    </reaction>
    <physiologicalReaction direction="left-to-right" evidence="24">
        <dbReference type="Rhea" id="RHEA:33920"/>
    </physiologicalReaction>
</comment>
<accession>A0A9N9TTX9</accession>
<evidence type="ECO:0000256" key="3">
    <source>
        <dbReference type="ARBA" id="ARBA00004275"/>
    </source>
</evidence>
<dbReference type="GO" id="GO:0005789">
    <property type="term" value="C:endoplasmic reticulum membrane"/>
    <property type="evidence" value="ECO:0007669"/>
    <property type="project" value="UniProtKB-SubCell"/>
</dbReference>
<evidence type="ECO:0000256" key="6">
    <source>
        <dbReference type="ARBA" id="ARBA00012405"/>
    </source>
</evidence>
<dbReference type="AlphaFoldDB" id="A0A9N9TTX9"/>
<dbReference type="InterPro" id="IPR006094">
    <property type="entry name" value="Oxid_FAD_bind_N"/>
</dbReference>
<evidence type="ECO:0000256" key="8">
    <source>
        <dbReference type="ARBA" id="ARBA00022516"/>
    </source>
</evidence>
<evidence type="ECO:0000256" key="26">
    <source>
        <dbReference type="ARBA" id="ARBA00056986"/>
    </source>
</evidence>
<comment type="cofactor">
    <cofactor evidence="1">
        <name>FAD</name>
        <dbReference type="ChEBI" id="CHEBI:57692"/>
    </cofactor>
</comment>
<reference evidence="31" key="1">
    <citation type="submission" date="2022-01" db="EMBL/GenBank/DDBJ databases">
        <authorList>
            <person name="King R."/>
        </authorList>
    </citation>
    <scope>NUCLEOTIDE SEQUENCE</scope>
</reference>
<dbReference type="EMBL" id="OU900099">
    <property type="protein sequence ID" value="CAG9862719.1"/>
    <property type="molecule type" value="Genomic_DNA"/>
</dbReference>